<evidence type="ECO:0000313" key="3">
    <source>
        <dbReference type="Proteomes" id="UP001140949"/>
    </source>
</evidence>
<keyword evidence="3" id="KW-1185">Reference proteome</keyword>
<reference evidence="2" key="2">
    <citation type="submission" date="2023-04" db="EMBL/GenBank/DDBJ databases">
        <authorList>
            <person name="Bruccoleri R.E."/>
            <person name="Oakeley E.J."/>
            <person name="Faust A.-M."/>
            <person name="Dessus-Babus S."/>
            <person name="Altorfer M."/>
            <person name="Burckhardt D."/>
            <person name="Oertli M."/>
            <person name="Naumann U."/>
            <person name="Petersen F."/>
            <person name="Wong J."/>
        </authorList>
    </citation>
    <scope>NUCLEOTIDE SEQUENCE</scope>
    <source>
        <strain evidence="2">GSM-AAB239-AS_SAM_17_03QT</strain>
        <tissue evidence="2">Leaf</tissue>
    </source>
</reference>
<evidence type="ECO:0000256" key="1">
    <source>
        <dbReference type="SAM" id="MobiDB-lite"/>
    </source>
</evidence>
<accession>A0AAX6HKW1</accession>
<dbReference type="Proteomes" id="UP001140949">
    <property type="component" value="Unassembled WGS sequence"/>
</dbReference>
<feature type="region of interest" description="Disordered" evidence="1">
    <location>
        <begin position="110"/>
        <end position="132"/>
    </location>
</feature>
<sequence>MHFKVQSVSTHFIPFRLHLYFLNPVSDTPDTKSNHVSVSTSQHGQYIDTPSPDSSTPPLPGRAVDPHLHLIAGQTSLSSPYRCSPQTHINSLPCRSRPTPPVAALHIDPATRSGRTRSGKPPFQSPSTDFLLRLDPDSRLPLATDHRHSGQPSRPHSSPLLFLLRRLLMATSYRLLLRPPDLAILDLDPKSPPPTGIIATLHDSHPAAYTPYTTANASIPPPPRTPSTRPYRFPTATKRKEKRRERPHHRNHSLPSSTPPYLVMPLLLRSCDCAPVPIRPLGAAHPDPAPSSGLRRRRAPAVDPGPSDPSRHAIPCRGCCRSGAETPAPVRSHLAGRPAFLRPQLVEHILRHQLGGVKAEHSLLHCTHHPELHTTSYLGLFKTSMKSLQQSAILSTHPFRVFSMKSLQQSTVYIEQRSCKVPLQFPI</sequence>
<proteinExistence type="predicted"/>
<evidence type="ECO:0000313" key="2">
    <source>
        <dbReference type="EMBL" id="KAJ6841686.1"/>
    </source>
</evidence>
<gene>
    <name evidence="2" type="ORF">M6B38_305805</name>
</gene>
<organism evidence="2 3">
    <name type="scientific">Iris pallida</name>
    <name type="common">Sweet iris</name>
    <dbReference type="NCBI Taxonomy" id="29817"/>
    <lineage>
        <taxon>Eukaryota</taxon>
        <taxon>Viridiplantae</taxon>
        <taxon>Streptophyta</taxon>
        <taxon>Embryophyta</taxon>
        <taxon>Tracheophyta</taxon>
        <taxon>Spermatophyta</taxon>
        <taxon>Magnoliopsida</taxon>
        <taxon>Liliopsida</taxon>
        <taxon>Asparagales</taxon>
        <taxon>Iridaceae</taxon>
        <taxon>Iridoideae</taxon>
        <taxon>Irideae</taxon>
        <taxon>Iris</taxon>
    </lineage>
</organism>
<feature type="region of interest" description="Disordered" evidence="1">
    <location>
        <begin position="30"/>
        <end position="59"/>
    </location>
</feature>
<protein>
    <submittedName>
        <fullName evidence="2">Uncharacterized protein</fullName>
    </submittedName>
</protein>
<feature type="region of interest" description="Disordered" evidence="1">
    <location>
        <begin position="283"/>
        <end position="313"/>
    </location>
</feature>
<feature type="compositionally biased region" description="Low complexity" evidence="1">
    <location>
        <begin position="226"/>
        <end position="235"/>
    </location>
</feature>
<feature type="compositionally biased region" description="Polar residues" evidence="1">
    <location>
        <begin position="34"/>
        <end position="44"/>
    </location>
</feature>
<feature type="compositionally biased region" description="Basic residues" evidence="1">
    <location>
        <begin position="237"/>
        <end position="252"/>
    </location>
</feature>
<dbReference type="AlphaFoldDB" id="A0AAX6HKW1"/>
<feature type="region of interest" description="Disordered" evidence="1">
    <location>
        <begin position="213"/>
        <end position="258"/>
    </location>
</feature>
<name>A0AAX6HKW1_IRIPA</name>
<comment type="caution">
    <text evidence="2">The sequence shown here is derived from an EMBL/GenBank/DDBJ whole genome shotgun (WGS) entry which is preliminary data.</text>
</comment>
<dbReference type="EMBL" id="JANAVB010008400">
    <property type="protein sequence ID" value="KAJ6841686.1"/>
    <property type="molecule type" value="Genomic_DNA"/>
</dbReference>
<reference evidence="2" key="1">
    <citation type="journal article" date="2023" name="GigaByte">
        <title>Genome assembly of the bearded iris, Iris pallida Lam.</title>
        <authorList>
            <person name="Bruccoleri R.E."/>
            <person name="Oakeley E.J."/>
            <person name="Faust A.M.E."/>
            <person name="Altorfer M."/>
            <person name="Dessus-Babus S."/>
            <person name="Burckhardt D."/>
            <person name="Oertli M."/>
            <person name="Naumann U."/>
            <person name="Petersen F."/>
            <person name="Wong J."/>
        </authorList>
    </citation>
    <scope>NUCLEOTIDE SEQUENCE</scope>
    <source>
        <strain evidence="2">GSM-AAB239-AS_SAM_17_03QT</strain>
    </source>
</reference>